<feature type="compositionally biased region" description="Basic and acidic residues" evidence="1">
    <location>
        <begin position="132"/>
        <end position="142"/>
    </location>
</feature>
<dbReference type="Proteomes" id="UP001283361">
    <property type="component" value="Unassembled WGS sequence"/>
</dbReference>
<gene>
    <name evidence="2" type="ORF">RRG08_042453</name>
</gene>
<name>A0AAE0ZCI5_9GAST</name>
<dbReference type="AlphaFoldDB" id="A0AAE0ZCI5"/>
<sequence>MIKGQRGGDIENDVDCTSNGSMFYVSGLKGPRIYLKFWLAPCGLNLSYPDFRAILCRHHPPQLGRGEQWSARCVSEGVSSRQRLTWPTCKTWQQEAAREDELGETPRVGGWSPCGSGEERGSELNGDLLTSKLDRLAPLRPR</sequence>
<reference evidence="2" key="1">
    <citation type="journal article" date="2023" name="G3 (Bethesda)">
        <title>A reference genome for the long-term kleptoplast-retaining sea slug Elysia crispata morphotype clarki.</title>
        <authorList>
            <person name="Eastman K.E."/>
            <person name="Pendleton A.L."/>
            <person name="Shaikh M.A."/>
            <person name="Suttiyut T."/>
            <person name="Ogas R."/>
            <person name="Tomko P."/>
            <person name="Gavelis G."/>
            <person name="Widhalm J.R."/>
            <person name="Wisecaver J.H."/>
        </authorList>
    </citation>
    <scope>NUCLEOTIDE SEQUENCE</scope>
    <source>
        <strain evidence="2">ECLA1</strain>
    </source>
</reference>
<protein>
    <submittedName>
        <fullName evidence="2">Uncharacterized protein</fullName>
    </submittedName>
</protein>
<organism evidence="2 3">
    <name type="scientific">Elysia crispata</name>
    <name type="common">lettuce slug</name>
    <dbReference type="NCBI Taxonomy" id="231223"/>
    <lineage>
        <taxon>Eukaryota</taxon>
        <taxon>Metazoa</taxon>
        <taxon>Spiralia</taxon>
        <taxon>Lophotrochozoa</taxon>
        <taxon>Mollusca</taxon>
        <taxon>Gastropoda</taxon>
        <taxon>Heterobranchia</taxon>
        <taxon>Euthyneura</taxon>
        <taxon>Panpulmonata</taxon>
        <taxon>Sacoglossa</taxon>
        <taxon>Placobranchoidea</taxon>
        <taxon>Plakobranchidae</taxon>
        <taxon>Elysia</taxon>
    </lineage>
</organism>
<evidence type="ECO:0000256" key="1">
    <source>
        <dbReference type="SAM" id="MobiDB-lite"/>
    </source>
</evidence>
<keyword evidence="3" id="KW-1185">Reference proteome</keyword>
<comment type="caution">
    <text evidence="2">The sequence shown here is derived from an EMBL/GenBank/DDBJ whole genome shotgun (WGS) entry which is preliminary data.</text>
</comment>
<accession>A0AAE0ZCI5</accession>
<evidence type="ECO:0000313" key="2">
    <source>
        <dbReference type="EMBL" id="KAK3766675.1"/>
    </source>
</evidence>
<dbReference type="EMBL" id="JAWDGP010004208">
    <property type="protein sequence ID" value="KAK3766675.1"/>
    <property type="molecule type" value="Genomic_DNA"/>
</dbReference>
<feature type="region of interest" description="Disordered" evidence="1">
    <location>
        <begin position="95"/>
        <end position="142"/>
    </location>
</feature>
<proteinExistence type="predicted"/>
<evidence type="ECO:0000313" key="3">
    <source>
        <dbReference type="Proteomes" id="UP001283361"/>
    </source>
</evidence>